<evidence type="ECO:0000313" key="4">
    <source>
        <dbReference type="Proteomes" id="UP001183420"/>
    </source>
</evidence>
<comment type="catalytic activity">
    <reaction evidence="2">
        <text>N(6)-(dimethylallyl)adenosine 5'-phosphate + H2O = N(6)-dimethylallyladenine + D-ribose 5-phosphate</text>
        <dbReference type="Rhea" id="RHEA:48560"/>
        <dbReference type="ChEBI" id="CHEBI:15377"/>
        <dbReference type="ChEBI" id="CHEBI:17660"/>
        <dbReference type="ChEBI" id="CHEBI:57526"/>
        <dbReference type="ChEBI" id="CHEBI:78346"/>
        <dbReference type="EC" id="3.2.2.n1"/>
    </reaction>
</comment>
<dbReference type="RefSeq" id="WP_311604038.1">
    <property type="nucleotide sequence ID" value="NZ_JAVREM010000083.1"/>
</dbReference>
<comment type="similarity">
    <text evidence="1 2">Belongs to the LOG family.</text>
</comment>
<dbReference type="PANTHER" id="PTHR31223:SF70">
    <property type="entry name" value="LOG FAMILY PROTEIN YJL055W"/>
    <property type="match status" value="1"/>
</dbReference>
<dbReference type="InterPro" id="IPR005269">
    <property type="entry name" value="LOG"/>
</dbReference>
<dbReference type="Proteomes" id="UP001183420">
    <property type="component" value="Unassembled WGS sequence"/>
</dbReference>
<keyword evidence="2" id="KW-0203">Cytokinin biosynthesis</keyword>
<comment type="catalytic activity">
    <reaction evidence="2">
        <text>9-ribosyl-trans-zeatin 5'-phosphate + H2O = trans-zeatin + D-ribose 5-phosphate</text>
        <dbReference type="Rhea" id="RHEA:48564"/>
        <dbReference type="ChEBI" id="CHEBI:15377"/>
        <dbReference type="ChEBI" id="CHEBI:16522"/>
        <dbReference type="ChEBI" id="CHEBI:78346"/>
        <dbReference type="ChEBI" id="CHEBI:87947"/>
        <dbReference type="EC" id="3.2.2.n1"/>
    </reaction>
</comment>
<dbReference type="NCBIfam" id="TIGR00730">
    <property type="entry name" value="Rossman fold protein, TIGR00730 family"/>
    <property type="match status" value="1"/>
</dbReference>
<dbReference type="Gene3D" id="3.40.50.450">
    <property type="match status" value="1"/>
</dbReference>
<comment type="caution">
    <text evidence="3">The sequence shown here is derived from an EMBL/GenBank/DDBJ whole genome shotgun (WGS) entry which is preliminary data.</text>
</comment>
<name>A0ABU2M0F7_9ACTN</name>
<dbReference type="EMBL" id="JAVREM010000083">
    <property type="protein sequence ID" value="MDT0323043.1"/>
    <property type="molecule type" value="Genomic_DNA"/>
</dbReference>
<proteinExistence type="inferred from homology"/>
<reference evidence="4" key="1">
    <citation type="submission" date="2023-07" db="EMBL/GenBank/DDBJ databases">
        <title>30 novel species of actinomycetes from the DSMZ collection.</title>
        <authorList>
            <person name="Nouioui I."/>
        </authorList>
    </citation>
    <scope>NUCLEOTIDE SEQUENCE [LARGE SCALE GENOMIC DNA]</scope>
    <source>
        <strain evidence="4">DSM 44918</strain>
    </source>
</reference>
<keyword evidence="4" id="KW-1185">Reference proteome</keyword>
<dbReference type="EC" id="3.2.2.n1" evidence="2"/>
<keyword evidence="2" id="KW-0378">Hydrolase</keyword>
<organism evidence="3 4">
    <name type="scientific">Streptomyces millisiae</name>
    <dbReference type="NCBI Taxonomy" id="3075542"/>
    <lineage>
        <taxon>Bacteria</taxon>
        <taxon>Bacillati</taxon>
        <taxon>Actinomycetota</taxon>
        <taxon>Actinomycetes</taxon>
        <taxon>Kitasatosporales</taxon>
        <taxon>Streptomycetaceae</taxon>
        <taxon>Streptomyces</taxon>
    </lineage>
</organism>
<accession>A0ABU2M0F7</accession>
<protein>
    <recommendedName>
        <fullName evidence="2">Cytokinin riboside 5'-monophosphate phosphoribohydrolase</fullName>
        <ecNumber evidence="2">3.2.2.n1</ecNumber>
    </recommendedName>
</protein>
<sequence length="192" mass="20081">MTAPPARLRAVTVFCGASPGCGDGYARAAEQLGLAIAESGLDLVYGGAAVGLMGTVADAALHAGGTVTGVIPRAMLPYEIAHAGLTDLHVVPDMHARKALMAQLGDAFVTLPGGLGTAEEFFEALTWSQLRLHDKPCVLLDVDGFYRPLRAFLDHAVLEGFVAPRDVARLIVCQHADEVVPALRRAVASTGR</sequence>
<dbReference type="Pfam" id="PF03641">
    <property type="entry name" value="Lysine_decarbox"/>
    <property type="match status" value="1"/>
</dbReference>
<dbReference type="InterPro" id="IPR031100">
    <property type="entry name" value="LOG_fam"/>
</dbReference>
<gene>
    <name evidence="3" type="ORF">RNC47_32505</name>
</gene>
<evidence type="ECO:0000256" key="1">
    <source>
        <dbReference type="ARBA" id="ARBA00006763"/>
    </source>
</evidence>
<evidence type="ECO:0000256" key="2">
    <source>
        <dbReference type="RuleBase" id="RU363015"/>
    </source>
</evidence>
<dbReference type="SUPFAM" id="SSF102405">
    <property type="entry name" value="MCP/YpsA-like"/>
    <property type="match status" value="1"/>
</dbReference>
<evidence type="ECO:0000313" key="3">
    <source>
        <dbReference type="EMBL" id="MDT0323043.1"/>
    </source>
</evidence>
<dbReference type="PANTHER" id="PTHR31223">
    <property type="entry name" value="LOG FAMILY PROTEIN YJL055W"/>
    <property type="match status" value="1"/>
</dbReference>